<dbReference type="CDD" id="cd07377">
    <property type="entry name" value="WHTH_GntR"/>
    <property type="match status" value="1"/>
</dbReference>
<feature type="region of interest" description="Disordered" evidence="6">
    <location>
        <begin position="1"/>
        <end position="49"/>
    </location>
</feature>
<dbReference type="SUPFAM" id="SSF46785">
    <property type="entry name" value="Winged helix' DNA-binding domain"/>
    <property type="match status" value="1"/>
</dbReference>
<dbReference type="InterPro" id="IPR036390">
    <property type="entry name" value="WH_DNA-bd_sf"/>
</dbReference>
<keyword evidence="4" id="KW-0238">DNA-binding</keyword>
<dbReference type="GO" id="GO:0008483">
    <property type="term" value="F:transaminase activity"/>
    <property type="evidence" value="ECO:0007669"/>
    <property type="project" value="UniProtKB-KW"/>
</dbReference>
<dbReference type="PANTHER" id="PTHR46577">
    <property type="entry name" value="HTH-TYPE TRANSCRIPTIONAL REGULATORY PROTEIN GABR"/>
    <property type="match status" value="1"/>
</dbReference>
<dbReference type="GO" id="GO:0003677">
    <property type="term" value="F:DNA binding"/>
    <property type="evidence" value="ECO:0007669"/>
    <property type="project" value="UniProtKB-KW"/>
</dbReference>
<keyword evidence="2" id="KW-0663">Pyridoxal phosphate</keyword>
<dbReference type="InterPro" id="IPR036388">
    <property type="entry name" value="WH-like_DNA-bd_sf"/>
</dbReference>
<dbReference type="PRINTS" id="PR00035">
    <property type="entry name" value="HTHGNTR"/>
</dbReference>
<dbReference type="AlphaFoldDB" id="A0A5B7WPU1"/>
<evidence type="ECO:0000256" key="1">
    <source>
        <dbReference type="ARBA" id="ARBA00005384"/>
    </source>
</evidence>
<dbReference type="Pfam" id="PF00392">
    <property type="entry name" value="GntR"/>
    <property type="match status" value="1"/>
</dbReference>
<dbReference type="SMART" id="SM00345">
    <property type="entry name" value="HTH_GNTR"/>
    <property type="match status" value="1"/>
</dbReference>
<evidence type="ECO:0000313" key="8">
    <source>
        <dbReference type="EMBL" id="QCY46071.1"/>
    </source>
</evidence>
<dbReference type="GO" id="GO:0003700">
    <property type="term" value="F:DNA-binding transcription factor activity"/>
    <property type="evidence" value="ECO:0007669"/>
    <property type="project" value="InterPro"/>
</dbReference>
<dbReference type="EMBL" id="CP034412">
    <property type="protein sequence ID" value="QCY46071.1"/>
    <property type="molecule type" value="Genomic_DNA"/>
</dbReference>
<dbReference type="KEGG" id="gcr:GcLGCM259_0289"/>
<dbReference type="GO" id="GO:0030170">
    <property type="term" value="F:pyridoxal phosphate binding"/>
    <property type="evidence" value="ECO:0007669"/>
    <property type="project" value="InterPro"/>
</dbReference>
<evidence type="ECO:0000256" key="5">
    <source>
        <dbReference type="ARBA" id="ARBA00023163"/>
    </source>
</evidence>
<keyword evidence="9" id="KW-1185">Reference proteome</keyword>
<keyword evidence="8" id="KW-0032">Aminotransferase</keyword>
<dbReference type="InterPro" id="IPR004839">
    <property type="entry name" value="Aminotransferase_I/II_large"/>
</dbReference>
<dbReference type="PANTHER" id="PTHR46577:SF1">
    <property type="entry name" value="HTH-TYPE TRANSCRIPTIONAL REGULATORY PROTEIN GABR"/>
    <property type="match status" value="1"/>
</dbReference>
<keyword evidence="8" id="KW-0808">Transferase</keyword>
<proteinExistence type="inferred from homology"/>
<sequence length="562" mass="62473">MGRIRNCSHRFQPSGRAEHDFHGNNRQQNAPGSSCAHGGSSPVPPEQKFHALNPALSDADMTNNSQKPAPEVYEQILAPISISSEVGEPLYRQLRRALEHQIRVGGFAPDAPLPSSRELSRELGLSRNTVNAAFQELLACGIIESHARRGYFINAQILDASAPLPHNAVVGPTAIDWSQHIRPRVGADRPEITKVSNWREHRYPFVAGQVDERDFPRLAWARALRDALDPPHLHYSLRDSVDEDDPYLIDVLCRRVLPSRGIVAEPKNVLITAGSQQGLDLLAQTIMDSRSTVAVEDPGYVDARHTFARTGAELRPLDVDEHGLIPPESFAGLDALYLTPSHHSPTNVTLSVSRRRTILDATLASGTLVIEDDYDSEFRYRGKPTPALKALPNSAHVVYLGSFTKFLAPGLRMGYIVGDPVIIAELRSQRRYRIRHIAGHPQRAMAMLIDSGQYHRTISRRRTQLQRKWRLLVEALEKYLPWDVSAPPGGVSVWIRGPQELDCIELQAACLREGVVIERGDVFFDDPSTHRNFFRLGFAAIDAAAIEPGIRRLAKIVHGLGL</sequence>
<evidence type="ECO:0000256" key="4">
    <source>
        <dbReference type="ARBA" id="ARBA00023125"/>
    </source>
</evidence>
<reference evidence="8 9" key="1">
    <citation type="submission" date="2018-12" db="EMBL/GenBank/DDBJ databases">
        <title>Complete Genome Sequence of Glutamicibacter creatinolyticus strain LGCM259,isolated from an abscess of a 12-year-old mare in Italy.</title>
        <authorList>
            <person name="Santos R.G."/>
            <person name="Silva A.L."/>
            <person name="Seyffert N."/>
            <person name="Castro T.L.P."/>
            <person name="Attili A.R."/>
            <person name="Rifici C."/>
            <person name="Mazzullo G."/>
            <person name="Brenig B."/>
            <person name="Venanzi F."/>
            <person name="Azevedo V."/>
        </authorList>
    </citation>
    <scope>NUCLEOTIDE SEQUENCE [LARGE SCALE GENOMIC DNA]</scope>
    <source>
        <strain evidence="8 9">LGCM 259</strain>
    </source>
</reference>
<keyword evidence="5" id="KW-0804">Transcription</keyword>
<organism evidence="8 9">
    <name type="scientific">Glutamicibacter creatinolyticus</name>
    <dbReference type="NCBI Taxonomy" id="162496"/>
    <lineage>
        <taxon>Bacteria</taxon>
        <taxon>Bacillati</taxon>
        <taxon>Actinomycetota</taxon>
        <taxon>Actinomycetes</taxon>
        <taxon>Micrococcales</taxon>
        <taxon>Micrococcaceae</taxon>
        <taxon>Glutamicibacter</taxon>
    </lineage>
</organism>
<evidence type="ECO:0000313" key="9">
    <source>
        <dbReference type="Proteomes" id="UP000307000"/>
    </source>
</evidence>
<dbReference type="InterPro" id="IPR051446">
    <property type="entry name" value="HTH_trans_reg/aminotransferase"/>
</dbReference>
<dbReference type="Gene3D" id="3.40.640.10">
    <property type="entry name" value="Type I PLP-dependent aspartate aminotransferase-like (Major domain)"/>
    <property type="match status" value="1"/>
</dbReference>
<accession>A0A5B7WPU1</accession>
<evidence type="ECO:0000256" key="2">
    <source>
        <dbReference type="ARBA" id="ARBA00022898"/>
    </source>
</evidence>
<dbReference type="Proteomes" id="UP000307000">
    <property type="component" value="Chromosome"/>
</dbReference>
<dbReference type="Pfam" id="PF00155">
    <property type="entry name" value="Aminotran_1_2"/>
    <property type="match status" value="1"/>
</dbReference>
<evidence type="ECO:0000256" key="3">
    <source>
        <dbReference type="ARBA" id="ARBA00023015"/>
    </source>
</evidence>
<evidence type="ECO:0000256" key="6">
    <source>
        <dbReference type="SAM" id="MobiDB-lite"/>
    </source>
</evidence>
<comment type="similarity">
    <text evidence="1">In the C-terminal section; belongs to the class-I pyridoxal-phosphate-dependent aminotransferase family.</text>
</comment>
<keyword evidence="3" id="KW-0805">Transcription regulation</keyword>
<dbReference type="InterPro" id="IPR015424">
    <property type="entry name" value="PyrdxlP-dep_Trfase"/>
</dbReference>
<dbReference type="InterPro" id="IPR015421">
    <property type="entry name" value="PyrdxlP-dep_Trfase_major"/>
</dbReference>
<name>A0A5B7WPU1_9MICC</name>
<dbReference type="Gene3D" id="1.10.10.10">
    <property type="entry name" value="Winged helix-like DNA-binding domain superfamily/Winged helix DNA-binding domain"/>
    <property type="match status" value="1"/>
</dbReference>
<dbReference type="CDD" id="cd00609">
    <property type="entry name" value="AAT_like"/>
    <property type="match status" value="1"/>
</dbReference>
<feature type="domain" description="HTH gntR-type" evidence="7">
    <location>
        <begin position="88"/>
        <end position="156"/>
    </location>
</feature>
<evidence type="ECO:0000259" key="7">
    <source>
        <dbReference type="PROSITE" id="PS50949"/>
    </source>
</evidence>
<protein>
    <submittedName>
        <fullName evidence="8">PLP-dependent aminotransferase family protein</fullName>
    </submittedName>
</protein>
<gene>
    <name evidence="8" type="ORF">GcLGCM259_0289</name>
</gene>
<dbReference type="PROSITE" id="PS50949">
    <property type="entry name" value="HTH_GNTR"/>
    <property type="match status" value="1"/>
</dbReference>
<dbReference type="SUPFAM" id="SSF53383">
    <property type="entry name" value="PLP-dependent transferases"/>
    <property type="match status" value="1"/>
</dbReference>
<dbReference type="InterPro" id="IPR000524">
    <property type="entry name" value="Tscrpt_reg_HTH_GntR"/>
</dbReference>